<evidence type="ECO:0000313" key="2">
    <source>
        <dbReference type="WBParaSite" id="nRc.2.0.1.t05556-RA"/>
    </source>
</evidence>
<dbReference type="WBParaSite" id="nRc.2.0.1.t05556-RA">
    <property type="protein sequence ID" value="nRc.2.0.1.t05556-RA"/>
    <property type="gene ID" value="nRc.2.0.1.g05556"/>
</dbReference>
<evidence type="ECO:0000313" key="1">
    <source>
        <dbReference type="Proteomes" id="UP000887565"/>
    </source>
</evidence>
<name>A0A915HW41_ROMCU</name>
<protein>
    <submittedName>
        <fullName evidence="2">Ribosomal protein L22</fullName>
    </submittedName>
</protein>
<reference evidence="2" key="1">
    <citation type="submission" date="2022-11" db="UniProtKB">
        <authorList>
            <consortium name="WormBaseParasite"/>
        </authorList>
    </citation>
    <scope>IDENTIFICATION</scope>
</reference>
<organism evidence="1 2">
    <name type="scientific">Romanomermis culicivorax</name>
    <name type="common">Nematode worm</name>
    <dbReference type="NCBI Taxonomy" id="13658"/>
    <lineage>
        <taxon>Eukaryota</taxon>
        <taxon>Metazoa</taxon>
        <taxon>Ecdysozoa</taxon>
        <taxon>Nematoda</taxon>
        <taxon>Enoplea</taxon>
        <taxon>Dorylaimia</taxon>
        <taxon>Mermithida</taxon>
        <taxon>Mermithoidea</taxon>
        <taxon>Mermithidae</taxon>
        <taxon>Romanomermis</taxon>
    </lineage>
</organism>
<keyword evidence="1" id="KW-1185">Reference proteome</keyword>
<proteinExistence type="predicted"/>
<dbReference type="Proteomes" id="UP000887565">
    <property type="component" value="Unplaced"/>
</dbReference>
<dbReference type="AlphaFoldDB" id="A0A915HW41"/>
<accession>A0A915HW41</accession>
<sequence>MSEVKKHKSWRVDAVKRMRITRILTTSAIREDHKISNRTMYNILKFKIKLNKFYYCARTCARSL</sequence>